<protein>
    <submittedName>
        <fullName evidence="1">Uncharacterized protein</fullName>
    </submittedName>
</protein>
<gene>
    <name evidence="1" type="ORF">CIG75_19170</name>
</gene>
<proteinExistence type="predicted"/>
<dbReference type="EMBL" id="CP022657">
    <property type="protein sequence ID" value="ASS76855.1"/>
    <property type="molecule type" value="Genomic_DNA"/>
</dbReference>
<dbReference type="Proteomes" id="UP000214688">
    <property type="component" value="Chromosome"/>
</dbReference>
<accession>A0A223D5M6</accession>
<name>A0A223D5M6_9BACL</name>
<dbReference type="AlphaFoldDB" id="A0A223D5M6"/>
<organism evidence="1 2">
    <name type="scientific">Tumebacillus algifaecis</name>
    <dbReference type="NCBI Taxonomy" id="1214604"/>
    <lineage>
        <taxon>Bacteria</taxon>
        <taxon>Bacillati</taxon>
        <taxon>Bacillota</taxon>
        <taxon>Bacilli</taxon>
        <taxon>Bacillales</taxon>
        <taxon>Alicyclobacillaceae</taxon>
        <taxon>Tumebacillus</taxon>
    </lineage>
</organism>
<dbReference type="KEGG" id="tab:CIG75_19170"/>
<evidence type="ECO:0000313" key="2">
    <source>
        <dbReference type="Proteomes" id="UP000214688"/>
    </source>
</evidence>
<sequence length="67" mass="7825">MSSTTATAQQAIKTKRGWHETLPLPKIEQAKLYRRVLKGLGYRTRAPQERESGFVIRYRPLLQRERG</sequence>
<keyword evidence="2" id="KW-1185">Reference proteome</keyword>
<evidence type="ECO:0000313" key="1">
    <source>
        <dbReference type="EMBL" id="ASS76855.1"/>
    </source>
</evidence>
<reference evidence="1 2" key="1">
    <citation type="journal article" date="2015" name="Int. J. Syst. Evol. Microbiol.">
        <title>Tumebacillus algifaecis sp. nov., isolated from decomposing algal scum.</title>
        <authorList>
            <person name="Wu Y.F."/>
            <person name="Zhang B."/>
            <person name="Xing P."/>
            <person name="Wu Q.L."/>
            <person name="Liu S.J."/>
        </authorList>
    </citation>
    <scope>NUCLEOTIDE SEQUENCE [LARGE SCALE GENOMIC DNA]</scope>
    <source>
        <strain evidence="1 2">THMBR28</strain>
    </source>
</reference>